<dbReference type="EC" id="1.1.1.184" evidence="4"/>
<evidence type="ECO:0000313" key="6">
    <source>
        <dbReference type="Proteomes" id="UP001374579"/>
    </source>
</evidence>
<protein>
    <recommendedName>
        <fullName evidence="4">carbonyl reductase (NADPH)</fullName>
        <ecNumber evidence="4">1.1.1.184</ecNumber>
    </recommendedName>
</protein>
<keyword evidence="3" id="KW-0560">Oxidoreductase</keyword>
<evidence type="ECO:0000256" key="4">
    <source>
        <dbReference type="ARBA" id="ARBA00026118"/>
    </source>
</evidence>
<evidence type="ECO:0000256" key="1">
    <source>
        <dbReference type="ARBA" id="ARBA00006484"/>
    </source>
</evidence>
<dbReference type="CDD" id="cd05324">
    <property type="entry name" value="carb_red_PTCR-like_SDR_c"/>
    <property type="match status" value="1"/>
</dbReference>
<dbReference type="AlphaFoldDB" id="A0AAN9B459"/>
<comment type="caution">
    <text evidence="5">The sequence shown here is derived from an EMBL/GenBank/DDBJ whole genome shotgun (WGS) entry which is preliminary data.</text>
</comment>
<dbReference type="InterPro" id="IPR036291">
    <property type="entry name" value="NAD(P)-bd_dom_sf"/>
</dbReference>
<dbReference type="GO" id="GO:0004090">
    <property type="term" value="F:carbonyl reductase (NADPH) activity"/>
    <property type="evidence" value="ECO:0007669"/>
    <property type="project" value="UniProtKB-EC"/>
</dbReference>
<accession>A0AAN9B459</accession>
<reference evidence="5 6" key="1">
    <citation type="submission" date="2024-02" db="EMBL/GenBank/DDBJ databases">
        <title>Chromosome-scale genome assembly of the rough periwinkle Littorina saxatilis.</title>
        <authorList>
            <person name="De Jode A."/>
            <person name="Faria R."/>
            <person name="Formenti G."/>
            <person name="Sims Y."/>
            <person name="Smith T.P."/>
            <person name="Tracey A."/>
            <person name="Wood J.M.D."/>
            <person name="Zagrodzka Z.B."/>
            <person name="Johannesson K."/>
            <person name="Butlin R.K."/>
            <person name="Leder E.H."/>
        </authorList>
    </citation>
    <scope>NUCLEOTIDE SEQUENCE [LARGE SCALE GENOMIC DNA]</scope>
    <source>
        <strain evidence="5">Snail1</strain>
        <tissue evidence="5">Muscle</tissue>
    </source>
</reference>
<dbReference type="Pfam" id="PF00106">
    <property type="entry name" value="adh_short"/>
    <property type="match status" value="1"/>
</dbReference>
<dbReference type="PRINTS" id="PR00081">
    <property type="entry name" value="GDHRDH"/>
</dbReference>
<dbReference type="PANTHER" id="PTHR43963:SF4">
    <property type="entry name" value="CARBONYL REDUCTASE (NADPH)"/>
    <property type="match status" value="1"/>
</dbReference>
<dbReference type="EMBL" id="JBAMIC010000013">
    <property type="protein sequence ID" value="KAK7097180.1"/>
    <property type="molecule type" value="Genomic_DNA"/>
</dbReference>
<dbReference type="SUPFAM" id="SSF51735">
    <property type="entry name" value="NAD(P)-binding Rossmann-fold domains"/>
    <property type="match status" value="1"/>
</dbReference>
<dbReference type="InterPro" id="IPR002347">
    <property type="entry name" value="SDR_fam"/>
</dbReference>
<dbReference type="Gene3D" id="3.40.50.720">
    <property type="entry name" value="NAD(P)-binding Rossmann-like Domain"/>
    <property type="match status" value="1"/>
</dbReference>
<organism evidence="5 6">
    <name type="scientific">Littorina saxatilis</name>
    <dbReference type="NCBI Taxonomy" id="31220"/>
    <lineage>
        <taxon>Eukaryota</taxon>
        <taxon>Metazoa</taxon>
        <taxon>Spiralia</taxon>
        <taxon>Lophotrochozoa</taxon>
        <taxon>Mollusca</taxon>
        <taxon>Gastropoda</taxon>
        <taxon>Caenogastropoda</taxon>
        <taxon>Littorinimorpha</taxon>
        <taxon>Littorinoidea</taxon>
        <taxon>Littorinidae</taxon>
        <taxon>Littorina</taxon>
    </lineage>
</organism>
<proteinExistence type="inferred from homology"/>
<dbReference type="PANTHER" id="PTHR43963">
    <property type="entry name" value="CARBONYL REDUCTASE 1-RELATED"/>
    <property type="match status" value="1"/>
</dbReference>
<comment type="similarity">
    <text evidence="1">Belongs to the short-chain dehydrogenases/reductases (SDR) family.</text>
</comment>
<name>A0AAN9B459_9CAEN</name>
<keyword evidence="6" id="KW-1185">Reference proteome</keyword>
<dbReference type="InterPro" id="IPR045313">
    <property type="entry name" value="CBR1-like"/>
</dbReference>
<dbReference type="Proteomes" id="UP001374579">
    <property type="component" value="Unassembled WGS sequence"/>
</dbReference>
<evidence type="ECO:0000256" key="2">
    <source>
        <dbReference type="ARBA" id="ARBA00022857"/>
    </source>
</evidence>
<sequence length="277" mass="29764">MASSKKVAVVTGSNKGVGFAIVRALCKQFDGDVILTSRDEGRGQEALKALTGEGLKPKFHQLDIDDPASIDRLRDFLKGQYGGLDILVNNAGIAFKADSMATFAEQAVVTVGTNFGSTLNASEKLFPLLRPHARVSNVSSFVSNMAIKKCSEPLQTRFKDPKLTIEGLKQLMAEFVSLAKEGKHEAAGWPNSAYGVSKIGVTVMSMVHQRCLDAEKREDIVVNACDPGYVDTDMSSHKGSKTIDQGAETPVMAALVPPNTTSPRGMFLSENQVTVWG</sequence>
<evidence type="ECO:0000256" key="3">
    <source>
        <dbReference type="ARBA" id="ARBA00023002"/>
    </source>
</evidence>
<gene>
    <name evidence="5" type="ORF">V1264_004195</name>
</gene>
<keyword evidence="2" id="KW-0521">NADP</keyword>
<evidence type="ECO:0000313" key="5">
    <source>
        <dbReference type="EMBL" id="KAK7097180.1"/>
    </source>
</evidence>